<protein>
    <submittedName>
        <fullName evidence="2">Uncharacterized protein</fullName>
    </submittedName>
</protein>
<dbReference type="Proteomes" id="UP001487740">
    <property type="component" value="Unassembled WGS sequence"/>
</dbReference>
<evidence type="ECO:0000256" key="1">
    <source>
        <dbReference type="SAM" id="MobiDB-lite"/>
    </source>
</evidence>
<evidence type="ECO:0000313" key="2">
    <source>
        <dbReference type="EMBL" id="KAK8394413.1"/>
    </source>
</evidence>
<comment type="caution">
    <text evidence="2">The sequence shown here is derived from an EMBL/GenBank/DDBJ whole genome shotgun (WGS) entry which is preliminary data.</text>
</comment>
<organism evidence="2 3">
    <name type="scientific">Scylla paramamosain</name>
    <name type="common">Mud crab</name>
    <dbReference type="NCBI Taxonomy" id="85552"/>
    <lineage>
        <taxon>Eukaryota</taxon>
        <taxon>Metazoa</taxon>
        <taxon>Ecdysozoa</taxon>
        <taxon>Arthropoda</taxon>
        <taxon>Crustacea</taxon>
        <taxon>Multicrustacea</taxon>
        <taxon>Malacostraca</taxon>
        <taxon>Eumalacostraca</taxon>
        <taxon>Eucarida</taxon>
        <taxon>Decapoda</taxon>
        <taxon>Pleocyemata</taxon>
        <taxon>Brachyura</taxon>
        <taxon>Eubrachyura</taxon>
        <taxon>Portunoidea</taxon>
        <taxon>Portunidae</taxon>
        <taxon>Portuninae</taxon>
        <taxon>Scylla</taxon>
    </lineage>
</organism>
<dbReference type="EMBL" id="JARAKH010000019">
    <property type="protein sequence ID" value="KAK8394413.1"/>
    <property type="molecule type" value="Genomic_DNA"/>
</dbReference>
<sequence length="172" mass="19071">MTPERNERDDQIGWVSYELYPVNIHFPCSQTIERITRLDITESHFYTLSKHKSPTADQNNKFSEDAYGREESPRTELTGNSRREVDDPTKTASTNTSKFSVLRVPSLSFTGIARSGGGRGGSRVEGGMVAVVSSSLRAPRPLRAQANLVPANICTSVEVKLYGHRNVALMEL</sequence>
<dbReference type="AlphaFoldDB" id="A0AAW0U543"/>
<proteinExistence type="predicted"/>
<feature type="region of interest" description="Disordered" evidence="1">
    <location>
        <begin position="50"/>
        <end position="95"/>
    </location>
</feature>
<name>A0AAW0U543_SCYPA</name>
<evidence type="ECO:0000313" key="3">
    <source>
        <dbReference type="Proteomes" id="UP001487740"/>
    </source>
</evidence>
<accession>A0AAW0U543</accession>
<feature type="compositionally biased region" description="Basic and acidic residues" evidence="1">
    <location>
        <begin position="62"/>
        <end position="74"/>
    </location>
</feature>
<keyword evidence="3" id="KW-1185">Reference proteome</keyword>
<gene>
    <name evidence="2" type="ORF">O3P69_006537</name>
</gene>
<reference evidence="2 3" key="1">
    <citation type="submission" date="2023-03" db="EMBL/GenBank/DDBJ databases">
        <title>High-quality genome of Scylla paramamosain provides insights in environmental adaptation.</title>
        <authorList>
            <person name="Zhang L."/>
        </authorList>
    </citation>
    <scope>NUCLEOTIDE SEQUENCE [LARGE SCALE GENOMIC DNA]</scope>
    <source>
        <strain evidence="2">LZ_2023a</strain>
        <tissue evidence="2">Muscle</tissue>
    </source>
</reference>